<dbReference type="EMBL" id="NEDP02003547">
    <property type="protein sequence ID" value="OWF48416.1"/>
    <property type="molecule type" value="Genomic_DNA"/>
</dbReference>
<dbReference type="PANTHER" id="PTHR24020">
    <property type="entry name" value="COLLAGEN ALPHA"/>
    <property type="match status" value="1"/>
</dbReference>
<dbReference type="InterPro" id="IPR036465">
    <property type="entry name" value="vWFA_dom_sf"/>
</dbReference>
<dbReference type="InterPro" id="IPR050525">
    <property type="entry name" value="ECM_Assembly_Org"/>
</dbReference>
<organism evidence="2 3">
    <name type="scientific">Mizuhopecten yessoensis</name>
    <name type="common">Japanese scallop</name>
    <name type="synonym">Patinopecten yessoensis</name>
    <dbReference type="NCBI Taxonomy" id="6573"/>
    <lineage>
        <taxon>Eukaryota</taxon>
        <taxon>Metazoa</taxon>
        <taxon>Spiralia</taxon>
        <taxon>Lophotrochozoa</taxon>
        <taxon>Mollusca</taxon>
        <taxon>Bivalvia</taxon>
        <taxon>Autobranchia</taxon>
        <taxon>Pteriomorphia</taxon>
        <taxon>Pectinida</taxon>
        <taxon>Pectinoidea</taxon>
        <taxon>Pectinidae</taxon>
        <taxon>Mizuhopecten</taxon>
    </lineage>
</organism>
<dbReference type="SMART" id="SM00327">
    <property type="entry name" value="VWA"/>
    <property type="match status" value="2"/>
</dbReference>
<dbReference type="PROSITE" id="PS50234">
    <property type="entry name" value="VWFA"/>
    <property type="match status" value="2"/>
</dbReference>
<feature type="domain" description="VWFA" evidence="1">
    <location>
        <begin position="28"/>
        <end position="200"/>
    </location>
</feature>
<dbReference type="PRINTS" id="PR00453">
    <property type="entry name" value="VWFADOMAIN"/>
</dbReference>
<dbReference type="GO" id="GO:0005581">
    <property type="term" value="C:collagen trimer"/>
    <property type="evidence" value="ECO:0007669"/>
    <property type="project" value="UniProtKB-KW"/>
</dbReference>
<reference evidence="2 3" key="1">
    <citation type="journal article" date="2017" name="Nat. Ecol. Evol.">
        <title>Scallop genome provides insights into evolution of bilaterian karyotype and development.</title>
        <authorList>
            <person name="Wang S."/>
            <person name="Zhang J."/>
            <person name="Jiao W."/>
            <person name="Li J."/>
            <person name="Xun X."/>
            <person name="Sun Y."/>
            <person name="Guo X."/>
            <person name="Huan P."/>
            <person name="Dong B."/>
            <person name="Zhang L."/>
            <person name="Hu X."/>
            <person name="Sun X."/>
            <person name="Wang J."/>
            <person name="Zhao C."/>
            <person name="Wang Y."/>
            <person name="Wang D."/>
            <person name="Huang X."/>
            <person name="Wang R."/>
            <person name="Lv J."/>
            <person name="Li Y."/>
            <person name="Zhang Z."/>
            <person name="Liu B."/>
            <person name="Lu W."/>
            <person name="Hui Y."/>
            <person name="Liang J."/>
            <person name="Zhou Z."/>
            <person name="Hou R."/>
            <person name="Li X."/>
            <person name="Liu Y."/>
            <person name="Li H."/>
            <person name="Ning X."/>
            <person name="Lin Y."/>
            <person name="Zhao L."/>
            <person name="Xing Q."/>
            <person name="Dou J."/>
            <person name="Li Y."/>
            <person name="Mao J."/>
            <person name="Guo H."/>
            <person name="Dou H."/>
            <person name="Li T."/>
            <person name="Mu C."/>
            <person name="Jiang W."/>
            <person name="Fu Q."/>
            <person name="Fu X."/>
            <person name="Miao Y."/>
            <person name="Liu J."/>
            <person name="Yu Q."/>
            <person name="Li R."/>
            <person name="Liao H."/>
            <person name="Li X."/>
            <person name="Kong Y."/>
            <person name="Jiang Z."/>
            <person name="Chourrout D."/>
            <person name="Li R."/>
            <person name="Bao Z."/>
        </authorList>
    </citation>
    <scope>NUCLEOTIDE SEQUENCE [LARGE SCALE GENOMIC DNA]</scope>
    <source>
        <strain evidence="2 3">PY_sf001</strain>
    </source>
</reference>
<sequence length="433" mass="48247">MAISSLAVPAPSTANQDTYTLCKGKPADIFFLLDSSTSIWAKHFKSQLKFLQHVVDFFPVSASETRFGVGIFADHYYQQIELGEFDDVEELKLAMGSIRKRFGGTETGKALRAVRHQAFRNARPNVGKILVVMTDGESRNKVQTKYEAAALKNEGVTVFAIGIGKAVKMEELVAIGSEPSETYVYTVSNFKVLNEIRKTLAYKVCRGEEINQEPYCSAGMETDLMFAFDATSMGTRSAKHVQNLIADTVENFGNMDSGVLRAGLLTRYCDNDDIYLDDYPNLDEMVPVVKNPQFRGLDQMVWQMQNQSFEASNGGRETARRIAVVVVDSNVEKLEKLALEMRKAKSKKDIQFIIVSIGENPKFEALKRSVLRPVDAHFFNVASHSDLSLIKDTFVSSLCKTLKVPSFPDSLVIDETTRNFEDILPVGNLILGL</sequence>
<dbReference type="InterPro" id="IPR002035">
    <property type="entry name" value="VWF_A"/>
</dbReference>
<dbReference type="AlphaFoldDB" id="A0A210QIA5"/>
<name>A0A210QIA5_MIZYE</name>
<accession>A0A210QIA5</accession>
<dbReference type="STRING" id="6573.A0A210QIA5"/>
<keyword evidence="2" id="KW-0176">Collagen</keyword>
<evidence type="ECO:0000313" key="3">
    <source>
        <dbReference type="Proteomes" id="UP000242188"/>
    </source>
</evidence>
<evidence type="ECO:0000313" key="2">
    <source>
        <dbReference type="EMBL" id="OWF48416.1"/>
    </source>
</evidence>
<dbReference type="OrthoDB" id="687730at2759"/>
<proteinExistence type="predicted"/>
<dbReference type="Gene3D" id="3.40.50.410">
    <property type="entry name" value="von Willebrand factor, type A domain"/>
    <property type="match status" value="2"/>
</dbReference>
<dbReference type="Proteomes" id="UP000242188">
    <property type="component" value="Unassembled WGS sequence"/>
</dbReference>
<feature type="domain" description="VWFA" evidence="1">
    <location>
        <begin position="223"/>
        <end position="398"/>
    </location>
</feature>
<protein>
    <submittedName>
        <fullName evidence="2">Collagen alpha-5(VI) chain</fullName>
    </submittedName>
</protein>
<dbReference type="PANTHER" id="PTHR24020:SF20">
    <property type="entry name" value="PH DOMAIN-CONTAINING PROTEIN"/>
    <property type="match status" value="1"/>
</dbReference>
<evidence type="ECO:0000259" key="1">
    <source>
        <dbReference type="PROSITE" id="PS50234"/>
    </source>
</evidence>
<gene>
    <name evidence="2" type="ORF">KP79_PYT14773</name>
</gene>
<comment type="caution">
    <text evidence="2">The sequence shown here is derived from an EMBL/GenBank/DDBJ whole genome shotgun (WGS) entry which is preliminary data.</text>
</comment>
<dbReference type="Pfam" id="PF00092">
    <property type="entry name" value="VWA"/>
    <property type="match status" value="2"/>
</dbReference>
<dbReference type="SUPFAM" id="SSF53300">
    <property type="entry name" value="vWA-like"/>
    <property type="match status" value="2"/>
</dbReference>
<keyword evidence="3" id="KW-1185">Reference proteome</keyword>